<gene>
    <name evidence="1" type="primary">Necator_chrX.g24320</name>
    <name evidence="1" type="ORF">RB195_024155</name>
</gene>
<reference evidence="1 2" key="1">
    <citation type="submission" date="2023-08" db="EMBL/GenBank/DDBJ databases">
        <title>A Necator americanus chromosomal reference genome.</title>
        <authorList>
            <person name="Ilik V."/>
            <person name="Petrzelkova K.J."/>
            <person name="Pardy F."/>
            <person name="Fuh T."/>
            <person name="Niatou-Singa F.S."/>
            <person name="Gouil Q."/>
            <person name="Baker L."/>
            <person name="Ritchie M.E."/>
            <person name="Jex A.R."/>
            <person name="Gazzola D."/>
            <person name="Li H."/>
            <person name="Toshio Fujiwara R."/>
            <person name="Zhan B."/>
            <person name="Aroian R.V."/>
            <person name="Pafco B."/>
            <person name="Schwarz E.M."/>
        </authorList>
    </citation>
    <scope>NUCLEOTIDE SEQUENCE [LARGE SCALE GENOMIC DNA]</scope>
    <source>
        <strain evidence="1 2">Aroian</strain>
        <tissue evidence="1">Whole animal</tissue>
    </source>
</reference>
<dbReference type="Proteomes" id="UP001303046">
    <property type="component" value="Unassembled WGS sequence"/>
</dbReference>
<accession>A0ABR1EM66</accession>
<name>A0ABR1EM66_NECAM</name>
<sequence>MIRGSMRADSFVYSTCSGGLQIELCVHTWSFVHRDDKLSVGLFPAVDSIKRRARHHKAGTGSLVQVFMITYRLGFAPS</sequence>
<evidence type="ECO:0000313" key="1">
    <source>
        <dbReference type="EMBL" id="KAK6763718.1"/>
    </source>
</evidence>
<dbReference type="EMBL" id="JAVFWL010000006">
    <property type="protein sequence ID" value="KAK6763718.1"/>
    <property type="molecule type" value="Genomic_DNA"/>
</dbReference>
<keyword evidence="2" id="KW-1185">Reference proteome</keyword>
<evidence type="ECO:0000313" key="2">
    <source>
        <dbReference type="Proteomes" id="UP001303046"/>
    </source>
</evidence>
<protein>
    <submittedName>
        <fullName evidence="1">Uncharacterized protein</fullName>
    </submittedName>
</protein>
<comment type="caution">
    <text evidence="1">The sequence shown here is derived from an EMBL/GenBank/DDBJ whole genome shotgun (WGS) entry which is preliminary data.</text>
</comment>
<organism evidence="1 2">
    <name type="scientific">Necator americanus</name>
    <name type="common">Human hookworm</name>
    <dbReference type="NCBI Taxonomy" id="51031"/>
    <lineage>
        <taxon>Eukaryota</taxon>
        <taxon>Metazoa</taxon>
        <taxon>Ecdysozoa</taxon>
        <taxon>Nematoda</taxon>
        <taxon>Chromadorea</taxon>
        <taxon>Rhabditida</taxon>
        <taxon>Rhabditina</taxon>
        <taxon>Rhabditomorpha</taxon>
        <taxon>Strongyloidea</taxon>
        <taxon>Ancylostomatidae</taxon>
        <taxon>Bunostominae</taxon>
        <taxon>Necator</taxon>
    </lineage>
</organism>
<proteinExistence type="predicted"/>